<dbReference type="InterPro" id="IPR046346">
    <property type="entry name" value="Aminoacid_DH-like_N_sf"/>
</dbReference>
<dbReference type="Proteomes" id="UP001497623">
    <property type="component" value="Unassembled WGS sequence"/>
</dbReference>
<dbReference type="GO" id="GO:0005829">
    <property type="term" value="C:cytosol"/>
    <property type="evidence" value="ECO:0007669"/>
    <property type="project" value="TreeGrafter"/>
</dbReference>
<proteinExistence type="predicted"/>
<protein>
    <recommendedName>
        <fullName evidence="1">Tetrahydrofolate dehydrogenase/cyclohydrolase catalytic domain-containing protein</fullName>
    </recommendedName>
</protein>
<evidence type="ECO:0000313" key="2">
    <source>
        <dbReference type="EMBL" id="CAL4076716.1"/>
    </source>
</evidence>
<sequence length="99" mass="10769">YRAQLIDGKKISSEIYGELRTEIASLEARLGRAPHLVLVRVGADPASGSYVRNKVKAANNIGIKSTVHQLPETTSQTELLKMVDQLNNDGEVDGILVQV</sequence>
<dbReference type="PANTHER" id="PTHR48099:SF11">
    <property type="entry name" value="BIFUNCTIONAL METHYLENETETRAHYDROFOLATE DEHYDROGENASE_CYCLOHYDROLASE, MITOCHONDRIAL"/>
    <property type="match status" value="1"/>
</dbReference>
<dbReference type="AlphaFoldDB" id="A0AAV2QCE7"/>
<organism evidence="2 3">
    <name type="scientific">Meganyctiphanes norvegica</name>
    <name type="common">Northern krill</name>
    <name type="synonym">Thysanopoda norvegica</name>
    <dbReference type="NCBI Taxonomy" id="48144"/>
    <lineage>
        <taxon>Eukaryota</taxon>
        <taxon>Metazoa</taxon>
        <taxon>Ecdysozoa</taxon>
        <taxon>Arthropoda</taxon>
        <taxon>Crustacea</taxon>
        <taxon>Multicrustacea</taxon>
        <taxon>Malacostraca</taxon>
        <taxon>Eumalacostraca</taxon>
        <taxon>Eucarida</taxon>
        <taxon>Euphausiacea</taxon>
        <taxon>Euphausiidae</taxon>
        <taxon>Meganyctiphanes</taxon>
    </lineage>
</organism>
<name>A0AAV2QCE7_MEGNR</name>
<reference evidence="2 3" key="1">
    <citation type="submission" date="2024-05" db="EMBL/GenBank/DDBJ databases">
        <authorList>
            <person name="Wallberg A."/>
        </authorList>
    </citation>
    <scope>NUCLEOTIDE SEQUENCE [LARGE SCALE GENOMIC DNA]</scope>
</reference>
<dbReference type="GO" id="GO:0004488">
    <property type="term" value="F:methylenetetrahydrofolate dehydrogenase (NADP+) activity"/>
    <property type="evidence" value="ECO:0007669"/>
    <property type="project" value="InterPro"/>
</dbReference>
<dbReference type="SUPFAM" id="SSF53223">
    <property type="entry name" value="Aminoacid dehydrogenase-like, N-terminal domain"/>
    <property type="match status" value="1"/>
</dbReference>
<gene>
    <name evidence="2" type="ORF">MNOR_LOCUS10229</name>
</gene>
<comment type="caution">
    <text evidence="2">The sequence shown here is derived from an EMBL/GenBank/DDBJ whole genome shotgun (WGS) entry which is preliminary data.</text>
</comment>
<evidence type="ECO:0000313" key="3">
    <source>
        <dbReference type="Proteomes" id="UP001497623"/>
    </source>
</evidence>
<feature type="domain" description="Tetrahydrofolate dehydrogenase/cyclohydrolase catalytic" evidence="1">
    <location>
        <begin position="6"/>
        <end position="98"/>
    </location>
</feature>
<dbReference type="InterPro" id="IPR020630">
    <property type="entry name" value="THF_DH/CycHdrlase_cat_dom"/>
</dbReference>
<accession>A0AAV2QCE7</accession>
<dbReference type="Pfam" id="PF00763">
    <property type="entry name" value="THF_DHG_CYH"/>
    <property type="match status" value="1"/>
</dbReference>
<feature type="non-terminal residue" evidence="2">
    <location>
        <position position="1"/>
    </location>
</feature>
<dbReference type="PRINTS" id="PR00085">
    <property type="entry name" value="THFDHDRGNASE"/>
</dbReference>
<dbReference type="GO" id="GO:0035999">
    <property type="term" value="P:tetrahydrofolate interconversion"/>
    <property type="evidence" value="ECO:0007669"/>
    <property type="project" value="TreeGrafter"/>
</dbReference>
<dbReference type="PANTHER" id="PTHR48099">
    <property type="entry name" value="C-1-TETRAHYDROFOLATE SYNTHASE, CYTOPLASMIC-RELATED"/>
    <property type="match status" value="1"/>
</dbReference>
<feature type="non-terminal residue" evidence="2">
    <location>
        <position position="99"/>
    </location>
</feature>
<dbReference type="GO" id="GO:0004477">
    <property type="term" value="F:methenyltetrahydrofolate cyclohydrolase activity"/>
    <property type="evidence" value="ECO:0007669"/>
    <property type="project" value="TreeGrafter"/>
</dbReference>
<evidence type="ECO:0000259" key="1">
    <source>
        <dbReference type="Pfam" id="PF00763"/>
    </source>
</evidence>
<dbReference type="EMBL" id="CAXKWB010005106">
    <property type="protein sequence ID" value="CAL4076716.1"/>
    <property type="molecule type" value="Genomic_DNA"/>
</dbReference>
<dbReference type="InterPro" id="IPR000672">
    <property type="entry name" value="THF_DH/CycHdrlase"/>
</dbReference>
<dbReference type="Gene3D" id="3.40.50.10860">
    <property type="entry name" value="Leucine Dehydrogenase, chain A, domain 1"/>
    <property type="match status" value="1"/>
</dbReference>
<keyword evidence="3" id="KW-1185">Reference proteome</keyword>